<dbReference type="SMART" id="SM00774">
    <property type="entry name" value="WRKY"/>
    <property type="match status" value="1"/>
</dbReference>
<dbReference type="PROSITE" id="PS50811">
    <property type="entry name" value="WRKY"/>
    <property type="match status" value="1"/>
</dbReference>
<evidence type="ECO:0000259" key="8">
    <source>
        <dbReference type="PROSITE" id="PS50811"/>
    </source>
</evidence>
<dbReference type="PANTHER" id="PTHR31429">
    <property type="entry name" value="WRKY TRANSCRIPTION FACTOR 36-RELATED"/>
    <property type="match status" value="1"/>
</dbReference>
<evidence type="ECO:0000256" key="3">
    <source>
        <dbReference type="ARBA" id="ARBA00023125"/>
    </source>
</evidence>
<dbReference type="EMBL" id="RXIC02000020">
    <property type="protein sequence ID" value="KAB1221752.1"/>
    <property type="molecule type" value="Genomic_DNA"/>
</dbReference>
<dbReference type="InterPro" id="IPR044810">
    <property type="entry name" value="WRKY_plant"/>
</dbReference>
<dbReference type="Pfam" id="PF03106">
    <property type="entry name" value="WRKY"/>
    <property type="match status" value="1"/>
</dbReference>
<evidence type="ECO:0000313" key="10">
    <source>
        <dbReference type="Proteomes" id="UP000516437"/>
    </source>
</evidence>
<keyword evidence="5" id="KW-0539">Nucleus</keyword>
<keyword evidence="10" id="KW-1185">Reference proteome</keyword>
<comment type="subcellular location">
    <subcellularLocation>
        <location evidence="1">Nucleus</location>
    </subcellularLocation>
</comment>
<keyword evidence="4" id="KW-0804">Transcription</keyword>
<dbReference type="Proteomes" id="UP000516437">
    <property type="component" value="Chromosome 2"/>
</dbReference>
<dbReference type="PANTHER" id="PTHR31429:SF106">
    <property type="entry name" value="WRKY TRANSCRIPTION FACTOR 31-RELATED"/>
    <property type="match status" value="1"/>
</dbReference>
<proteinExistence type="predicted"/>
<reference evidence="9 10" key="1">
    <citation type="journal article" date="2019" name="Plant Biotechnol. J.">
        <title>The red bayberry genome and genetic basis of sex determination.</title>
        <authorList>
            <person name="Jia H.M."/>
            <person name="Jia H.J."/>
            <person name="Cai Q.L."/>
            <person name="Wang Y."/>
            <person name="Zhao H.B."/>
            <person name="Yang W.F."/>
            <person name="Wang G.Y."/>
            <person name="Li Y.H."/>
            <person name="Zhan D.L."/>
            <person name="Shen Y.T."/>
            <person name="Niu Q.F."/>
            <person name="Chang L."/>
            <person name="Qiu J."/>
            <person name="Zhao L."/>
            <person name="Xie H.B."/>
            <person name="Fu W.Y."/>
            <person name="Jin J."/>
            <person name="Li X.W."/>
            <person name="Jiao Y."/>
            <person name="Zhou C.C."/>
            <person name="Tu T."/>
            <person name="Chai C.Y."/>
            <person name="Gao J.L."/>
            <person name="Fan L.J."/>
            <person name="van de Weg E."/>
            <person name="Wang J.Y."/>
            <person name="Gao Z.S."/>
        </authorList>
    </citation>
    <scope>NUCLEOTIDE SEQUENCE [LARGE SCALE GENOMIC DNA]</scope>
    <source>
        <tissue evidence="9">Leaves</tissue>
    </source>
</reference>
<feature type="region of interest" description="Disordered" evidence="7">
    <location>
        <begin position="183"/>
        <end position="209"/>
    </location>
</feature>
<keyword evidence="2" id="KW-0805">Transcription regulation</keyword>
<evidence type="ECO:0000256" key="1">
    <source>
        <dbReference type="ARBA" id="ARBA00004123"/>
    </source>
</evidence>
<feature type="compositionally biased region" description="Basic and acidic residues" evidence="7">
    <location>
        <begin position="191"/>
        <end position="208"/>
    </location>
</feature>
<feature type="region of interest" description="Disordered" evidence="7">
    <location>
        <begin position="223"/>
        <end position="287"/>
    </location>
</feature>
<feature type="compositionally biased region" description="Polar residues" evidence="7">
    <location>
        <begin position="241"/>
        <end position="252"/>
    </location>
</feature>
<evidence type="ECO:0000256" key="2">
    <source>
        <dbReference type="ARBA" id="ARBA00023015"/>
    </source>
</evidence>
<dbReference type="FunFam" id="2.20.25.80:FF:000002">
    <property type="entry name" value="probable WRKY transcription factor 31"/>
    <property type="match status" value="1"/>
</dbReference>
<dbReference type="GO" id="GO:0003700">
    <property type="term" value="F:DNA-binding transcription factor activity"/>
    <property type="evidence" value="ECO:0007669"/>
    <property type="project" value="InterPro"/>
</dbReference>
<evidence type="ECO:0000256" key="4">
    <source>
        <dbReference type="ARBA" id="ARBA00023163"/>
    </source>
</evidence>
<organism evidence="9 10">
    <name type="scientific">Morella rubra</name>
    <name type="common">Chinese bayberry</name>
    <dbReference type="NCBI Taxonomy" id="262757"/>
    <lineage>
        <taxon>Eukaryota</taxon>
        <taxon>Viridiplantae</taxon>
        <taxon>Streptophyta</taxon>
        <taxon>Embryophyta</taxon>
        <taxon>Tracheophyta</taxon>
        <taxon>Spermatophyta</taxon>
        <taxon>Magnoliopsida</taxon>
        <taxon>eudicotyledons</taxon>
        <taxon>Gunneridae</taxon>
        <taxon>Pentapetalae</taxon>
        <taxon>rosids</taxon>
        <taxon>fabids</taxon>
        <taxon>Fagales</taxon>
        <taxon>Myricaceae</taxon>
        <taxon>Morella</taxon>
    </lineage>
</organism>
<feature type="compositionally biased region" description="Low complexity" evidence="7">
    <location>
        <begin position="561"/>
        <end position="580"/>
    </location>
</feature>
<dbReference type="InterPro" id="IPR003657">
    <property type="entry name" value="WRKY_dom"/>
</dbReference>
<name>A0A6A1W931_9ROSI</name>
<feature type="compositionally biased region" description="Basic and acidic residues" evidence="7">
    <location>
        <begin position="230"/>
        <end position="240"/>
    </location>
</feature>
<evidence type="ECO:0000256" key="6">
    <source>
        <dbReference type="SAM" id="Coils"/>
    </source>
</evidence>
<feature type="compositionally biased region" description="Basic and acidic residues" evidence="7">
    <location>
        <begin position="257"/>
        <end position="272"/>
    </location>
</feature>
<comment type="caution">
    <text evidence="9">The sequence shown here is derived from an EMBL/GenBank/DDBJ whole genome shotgun (WGS) entry which is preliminary data.</text>
</comment>
<dbReference type="GO" id="GO:0043565">
    <property type="term" value="F:sequence-specific DNA binding"/>
    <property type="evidence" value="ECO:0007669"/>
    <property type="project" value="InterPro"/>
</dbReference>
<evidence type="ECO:0000256" key="7">
    <source>
        <dbReference type="SAM" id="MobiDB-lite"/>
    </source>
</evidence>
<evidence type="ECO:0000256" key="5">
    <source>
        <dbReference type="ARBA" id="ARBA00023242"/>
    </source>
</evidence>
<accession>A0A6A1W931</accession>
<dbReference type="Gene3D" id="2.20.25.80">
    <property type="entry name" value="WRKY domain"/>
    <property type="match status" value="1"/>
</dbReference>
<evidence type="ECO:0000313" key="9">
    <source>
        <dbReference type="EMBL" id="KAB1221752.1"/>
    </source>
</evidence>
<dbReference type="AlphaFoldDB" id="A0A6A1W931"/>
<sequence>MDKGWGLTLDSDSLGSFLLNKNKRTHDRMFPGIHFPVALGRGDEQAAPQPSDENRAVVDEVDFFADKNRLARHEDDAHDDSKTMRVLSVKKENPHGEGASRPDLDVNTGLHLLTANTGSDQSTVDDGISSDAEDKRAKTELAQLQMELQRVHSENQRLKDLLSQVSNNYSILQMNLVGLMQQQQNRGADSTQEHEVVEGKSEEKKHEIGGAVVPRQFMDLGPGAAAVSDDVSHSSSEDRTISGSPRNLNTGKNEIVAFDKERDGKRVGRDESPESESQGWVPNKVPKLNTPKAIEQSTEATMRKARVSVRARSEAPMITDGCQWRKYGQKMAKGNPCPRAYYRCTMAVGCPVRKQVQRCAEDRSILITTYEGNHNHPLPPAAMAMASTTTAAATMLLSGSMSSADGIMNPNLLARAILPCSSSMATISASAPFPTVTLDLTHSPNPLQFQRSPTQFPVHFQGQQQSFGSVPTPPLPQVLGQALYNQSKFAGLQLSQEMGTQQVLAHQAAAQAQLHQTQQPSLADTVSAATAAITADPNFTAALAAAISSIIGGAHPNNNTAANNNNNGSPSMTTSNTNSNKISSFHGN</sequence>
<feature type="domain" description="WRKY" evidence="8">
    <location>
        <begin position="313"/>
        <end position="379"/>
    </location>
</feature>
<dbReference type="GO" id="GO:0005634">
    <property type="term" value="C:nucleus"/>
    <property type="evidence" value="ECO:0007669"/>
    <property type="project" value="UniProtKB-SubCell"/>
</dbReference>
<feature type="coiled-coil region" evidence="6">
    <location>
        <begin position="134"/>
        <end position="168"/>
    </location>
</feature>
<feature type="region of interest" description="Disordered" evidence="7">
    <location>
        <begin position="561"/>
        <end position="588"/>
    </location>
</feature>
<keyword evidence="3" id="KW-0238">DNA-binding</keyword>
<keyword evidence="6" id="KW-0175">Coiled coil</keyword>
<gene>
    <name evidence="9" type="ORF">CJ030_MR2G028587</name>
</gene>
<dbReference type="SUPFAM" id="SSF118290">
    <property type="entry name" value="WRKY DNA-binding domain"/>
    <property type="match status" value="1"/>
</dbReference>
<dbReference type="InterPro" id="IPR036576">
    <property type="entry name" value="WRKY_dom_sf"/>
</dbReference>
<protein>
    <submittedName>
        <fullName evidence="9">WRKY transcription factor 6</fullName>
    </submittedName>
</protein>
<dbReference type="OrthoDB" id="2020995at2759"/>